<dbReference type="OrthoDB" id="7424700at2759"/>
<evidence type="ECO:0000313" key="2">
    <source>
        <dbReference type="Proteomes" id="UP000299102"/>
    </source>
</evidence>
<gene>
    <name evidence="1" type="ORF">EVAR_11341_1</name>
</gene>
<evidence type="ECO:0000313" key="1">
    <source>
        <dbReference type="EMBL" id="GBP19951.1"/>
    </source>
</evidence>
<accession>A0A4C1U0T6</accession>
<dbReference type="Proteomes" id="UP000299102">
    <property type="component" value="Unassembled WGS sequence"/>
</dbReference>
<sequence>MAAICPFNAGRLGSLKLDPKPGRMVRLIRQVSLIVIRGFVQAIMIGNTHNAGNITFHYMRSHPPSDILTQRPEVVAYRYLDLELGTARNQLGSNASHVRKHSSLKYADIEGFPFPETRLREDPANILFIEPELEEPFPILAQGGSEWVDRKGPGRQVPPGNMDLLWDILSSFHSVDLGVNSSVCGSYACTSLTYFEGVIRCLTIPSPSMFDVTRHILNFTSSSEVDYVNPKFVKWAKVTVMKFGRKSPYYINAEGEIVKSFGNNVSIDKVTYEKTCDFQFSFVVNEFLSNRYQPTLLQYQYKLCNFFEDPIIGALFVNGYMYNHTCPFPAGEYHLMNLTVPVDNFPFEVPFTWSSSYMKGRIDIKYFHSDTNEKIGSLVVHLTIKHYLNDAKSRKNDNGHRLHINKRDKEIGILEYSLLSHIVSHEKLCPITTLGRSQVSESRSIHLSIRNATLPSVADFLSSNRERELVDFAPNSWLRDYSQLQSYYKEQVGYYNRLRCRYTSHSDTSVDEVRRHVEQLTIRMMAERPEVLRSNVSPRVPR</sequence>
<keyword evidence="2" id="KW-1185">Reference proteome</keyword>
<organism evidence="1 2">
    <name type="scientific">Eumeta variegata</name>
    <name type="common">Bagworm moth</name>
    <name type="synonym">Eumeta japonica</name>
    <dbReference type="NCBI Taxonomy" id="151549"/>
    <lineage>
        <taxon>Eukaryota</taxon>
        <taxon>Metazoa</taxon>
        <taxon>Ecdysozoa</taxon>
        <taxon>Arthropoda</taxon>
        <taxon>Hexapoda</taxon>
        <taxon>Insecta</taxon>
        <taxon>Pterygota</taxon>
        <taxon>Neoptera</taxon>
        <taxon>Endopterygota</taxon>
        <taxon>Lepidoptera</taxon>
        <taxon>Glossata</taxon>
        <taxon>Ditrysia</taxon>
        <taxon>Tineoidea</taxon>
        <taxon>Psychidae</taxon>
        <taxon>Oiketicinae</taxon>
        <taxon>Eumeta</taxon>
    </lineage>
</organism>
<proteinExistence type="predicted"/>
<dbReference type="InterPro" id="IPR010512">
    <property type="entry name" value="DUF1091"/>
</dbReference>
<dbReference type="EMBL" id="BGZK01000113">
    <property type="protein sequence ID" value="GBP19951.1"/>
    <property type="molecule type" value="Genomic_DNA"/>
</dbReference>
<protein>
    <submittedName>
        <fullName evidence="1">Uncharacterized protein</fullName>
    </submittedName>
</protein>
<comment type="caution">
    <text evidence="1">The sequence shown here is derived from an EMBL/GenBank/DDBJ whole genome shotgun (WGS) entry which is preliminary data.</text>
</comment>
<name>A0A4C1U0T6_EUMVA</name>
<reference evidence="1 2" key="1">
    <citation type="journal article" date="2019" name="Commun. Biol.">
        <title>The bagworm genome reveals a unique fibroin gene that provides high tensile strength.</title>
        <authorList>
            <person name="Kono N."/>
            <person name="Nakamura H."/>
            <person name="Ohtoshi R."/>
            <person name="Tomita M."/>
            <person name="Numata K."/>
            <person name="Arakawa K."/>
        </authorList>
    </citation>
    <scope>NUCLEOTIDE SEQUENCE [LARGE SCALE GENOMIC DNA]</scope>
</reference>
<dbReference type="AlphaFoldDB" id="A0A4C1U0T6"/>
<dbReference type="Pfam" id="PF06477">
    <property type="entry name" value="DUF1091"/>
    <property type="match status" value="1"/>
</dbReference>